<dbReference type="InterPro" id="IPR001505">
    <property type="entry name" value="Copper_CuA"/>
</dbReference>
<keyword evidence="9" id="KW-0186">Copper</keyword>
<keyword evidence="7" id="KW-0249">Electron transport</keyword>
<proteinExistence type="inferred from homology"/>
<dbReference type="GO" id="GO:0042773">
    <property type="term" value="P:ATP synthesis coupled electron transport"/>
    <property type="evidence" value="ECO:0007669"/>
    <property type="project" value="TreeGrafter"/>
</dbReference>
<comment type="subcellular location">
    <subcellularLocation>
        <location evidence="1">Membrane</location>
        <topology evidence="1">Multi-pass membrane protein</topology>
    </subcellularLocation>
</comment>
<sequence length="412" mass="45380">MVSVTYQPAGSGVSVLLQHVIDIDTNGVFIHQSATEIAGYGDQQTTEYRQIKPLWQNYAGRVRQAQQPVQRGQRQQHHCQYGMAPGGYEPSDLAYQQYVHQPGQTGNPATNSANPCQPKAGSGPEQITTVQKGQICGNQPDQGGYRKVNKTRVQRVAKYHNLAGNGLHRHNTSQLKLKINKQKRYQPSLAAVCSTGLLLSLTGCSGAFSSLDPKGPAAVEVALLWWGMFGVATLILLLVAALWFYAIKRRSDDSQTIRPNAWLCWGGLALPLLSITVLLLIGIPVGQRMLPLADDNALKIEVTGHQWYWQVHYPGHAIELTDELHIPVNTPVYLQLTSADVIHSFWVPRLGVKLDMLPGRTNVLRLQASEAGIYRGQCAEYCGLGHAHMQFSVIAHEQATFAGWLKEHSADD</sequence>
<evidence type="ECO:0000256" key="7">
    <source>
        <dbReference type="ARBA" id="ARBA00022982"/>
    </source>
</evidence>
<evidence type="ECO:0000256" key="15">
    <source>
        <dbReference type="SAM" id="Phobius"/>
    </source>
</evidence>
<evidence type="ECO:0000256" key="1">
    <source>
        <dbReference type="ARBA" id="ARBA00004141"/>
    </source>
</evidence>
<feature type="domain" description="Cytochrome oxidase subunit II copper A binding" evidence="16">
    <location>
        <begin position="295"/>
        <end position="407"/>
    </location>
</feature>
<feature type="transmembrane region" description="Helical" evidence="15">
    <location>
        <begin position="223"/>
        <end position="247"/>
    </location>
</feature>
<evidence type="ECO:0000256" key="9">
    <source>
        <dbReference type="ARBA" id="ARBA00023008"/>
    </source>
</evidence>
<evidence type="ECO:0000256" key="2">
    <source>
        <dbReference type="ARBA" id="ARBA00007866"/>
    </source>
</evidence>
<dbReference type="CDD" id="cd04213">
    <property type="entry name" value="CuRO_CcO_Caa3_II"/>
    <property type="match status" value="1"/>
</dbReference>
<dbReference type="Gene3D" id="2.60.40.420">
    <property type="entry name" value="Cupredoxins - blue copper proteins"/>
    <property type="match status" value="1"/>
</dbReference>
<protein>
    <recommendedName>
        <fullName evidence="12">Cytochrome aa3 subunit 2</fullName>
    </recommendedName>
</protein>
<dbReference type="InterPro" id="IPR034236">
    <property type="entry name" value="CuRO_CcO_Caa3_II"/>
</dbReference>
<evidence type="ECO:0000259" key="16">
    <source>
        <dbReference type="PROSITE" id="PS50857"/>
    </source>
</evidence>
<dbReference type="NCBIfam" id="TIGR02866">
    <property type="entry name" value="CoxB"/>
    <property type="match status" value="1"/>
</dbReference>
<reference evidence="18" key="1">
    <citation type="submission" date="2016-10" db="EMBL/GenBank/DDBJ databases">
        <authorList>
            <person name="Varghese N."/>
            <person name="Submissions S."/>
        </authorList>
    </citation>
    <scope>NUCLEOTIDE SEQUENCE [LARGE SCALE GENOMIC DNA]</scope>
    <source>
        <strain evidence="18">DSM 17616</strain>
    </source>
</reference>
<evidence type="ECO:0000256" key="12">
    <source>
        <dbReference type="ARBA" id="ARBA00031399"/>
    </source>
</evidence>
<evidence type="ECO:0000256" key="10">
    <source>
        <dbReference type="ARBA" id="ARBA00023136"/>
    </source>
</evidence>
<evidence type="ECO:0000313" key="18">
    <source>
        <dbReference type="Proteomes" id="UP000199371"/>
    </source>
</evidence>
<dbReference type="GO" id="GO:0016020">
    <property type="term" value="C:membrane"/>
    <property type="evidence" value="ECO:0007669"/>
    <property type="project" value="UniProtKB-SubCell"/>
</dbReference>
<evidence type="ECO:0000256" key="6">
    <source>
        <dbReference type="ARBA" id="ARBA00022723"/>
    </source>
</evidence>
<keyword evidence="4" id="KW-0679">Respiratory chain</keyword>
<comment type="catalytic activity">
    <reaction evidence="13">
        <text>4 Fe(II)-[cytochrome c] + O2 + 8 H(+)(in) = 4 Fe(III)-[cytochrome c] + 2 H2O + 4 H(+)(out)</text>
        <dbReference type="Rhea" id="RHEA:11436"/>
        <dbReference type="Rhea" id="RHEA-COMP:10350"/>
        <dbReference type="Rhea" id="RHEA-COMP:14399"/>
        <dbReference type="ChEBI" id="CHEBI:15377"/>
        <dbReference type="ChEBI" id="CHEBI:15378"/>
        <dbReference type="ChEBI" id="CHEBI:15379"/>
        <dbReference type="ChEBI" id="CHEBI:29033"/>
        <dbReference type="ChEBI" id="CHEBI:29034"/>
        <dbReference type="EC" id="7.1.1.9"/>
    </reaction>
</comment>
<evidence type="ECO:0000256" key="4">
    <source>
        <dbReference type="ARBA" id="ARBA00022660"/>
    </source>
</evidence>
<gene>
    <name evidence="17" type="ORF">SAMN05660691_02294</name>
</gene>
<keyword evidence="3" id="KW-0813">Transport</keyword>
<evidence type="ECO:0000256" key="13">
    <source>
        <dbReference type="ARBA" id="ARBA00047816"/>
    </source>
</evidence>
<keyword evidence="6" id="KW-0479">Metal-binding</keyword>
<dbReference type="InterPro" id="IPR008972">
    <property type="entry name" value="Cupredoxin"/>
</dbReference>
<evidence type="ECO:0000256" key="11">
    <source>
        <dbReference type="ARBA" id="ARBA00024688"/>
    </source>
</evidence>
<dbReference type="GO" id="GO:0005507">
    <property type="term" value="F:copper ion binding"/>
    <property type="evidence" value="ECO:0007669"/>
    <property type="project" value="InterPro"/>
</dbReference>
<feature type="region of interest" description="Disordered" evidence="14">
    <location>
        <begin position="103"/>
        <end position="124"/>
    </location>
</feature>
<evidence type="ECO:0000256" key="14">
    <source>
        <dbReference type="SAM" id="MobiDB-lite"/>
    </source>
</evidence>
<evidence type="ECO:0000313" key="17">
    <source>
        <dbReference type="EMBL" id="SEH94257.1"/>
    </source>
</evidence>
<dbReference type="InterPro" id="IPR002429">
    <property type="entry name" value="CcO_II-like_C"/>
</dbReference>
<feature type="transmembrane region" description="Helical" evidence="15">
    <location>
        <begin position="259"/>
        <end position="283"/>
    </location>
</feature>
<dbReference type="PROSITE" id="PS00078">
    <property type="entry name" value="COX2"/>
    <property type="match status" value="1"/>
</dbReference>
<keyword evidence="10 15" id="KW-0472">Membrane</keyword>
<dbReference type="PROSITE" id="PS50857">
    <property type="entry name" value="COX2_CUA"/>
    <property type="match status" value="1"/>
</dbReference>
<feature type="transmembrane region" description="Helical" evidence="15">
    <location>
        <begin position="188"/>
        <end position="211"/>
    </location>
</feature>
<keyword evidence="18" id="KW-1185">Reference proteome</keyword>
<organism evidence="17 18">
    <name type="scientific">Rheinheimera pacifica</name>
    <dbReference type="NCBI Taxonomy" id="173990"/>
    <lineage>
        <taxon>Bacteria</taxon>
        <taxon>Pseudomonadati</taxon>
        <taxon>Pseudomonadota</taxon>
        <taxon>Gammaproteobacteria</taxon>
        <taxon>Chromatiales</taxon>
        <taxon>Chromatiaceae</taxon>
        <taxon>Rheinheimera</taxon>
    </lineage>
</organism>
<dbReference type="PANTHER" id="PTHR22888:SF9">
    <property type="entry name" value="CYTOCHROME C OXIDASE SUBUNIT 2"/>
    <property type="match status" value="1"/>
</dbReference>
<dbReference type="SUPFAM" id="SSF49503">
    <property type="entry name" value="Cupredoxins"/>
    <property type="match status" value="1"/>
</dbReference>
<dbReference type="Proteomes" id="UP000199371">
    <property type="component" value="Unassembled WGS sequence"/>
</dbReference>
<dbReference type="InterPro" id="IPR014222">
    <property type="entry name" value="Cyt_c_oxidase_su2"/>
</dbReference>
<dbReference type="AlphaFoldDB" id="A0A1H6LZF5"/>
<evidence type="ECO:0000256" key="8">
    <source>
        <dbReference type="ARBA" id="ARBA00022989"/>
    </source>
</evidence>
<keyword evidence="5 15" id="KW-0812">Transmembrane</keyword>
<keyword evidence="8 15" id="KW-1133">Transmembrane helix</keyword>
<dbReference type="Pfam" id="PF00116">
    <property type="entry name" value="COX2"/>
    <property type="match status" value="1"/>
</dbReference>
<dbReference type="EMBL" id="FNXF01000008">
    <property type="protein sequence ID" value="SEH94257.1"/>
    <property type="molecule type" value="Genomic_DNA"/>
</dbReference>
<dbReference type="PANTHER" id="PTHR22888">
    <property type="entry name" value="CYTOCHROME C OXIDASE, SUBUNIT II"/>
    <property type="match status" value="1"/>
</dbReference>
<dbReference type="InterPro" id="IPR045187">
    <property type="entry name" value="CcO_II"/>
</dbReference>
<dbReference type="GO" id="GO:0016491">
    <property type="term" value="F:oxidoreductase activity"/>
    <property type="evidence" value="ECO:0007669"/>
    <property type="project" value="InterPro"/>
</dbReference>
<comment type="similarity">
    <text evidence="2">Belongs to the cytochrome c oxidase subunit 2 family.</text>
</comment>
<dbReference type="STRING" id="173990.SAMN05660691_02294"/>
<accession>A0A1H6LZF5</accession>
<evidence type="ECO:0000256" key="5">
    <source>
        <dbReference type="ARBA" id="ARBA00022692"/>
    </source>
</evidence>
<feature type="compositionally biased region" description="Polar residues" evidence="14">
    <location>
        <begin position="103"/>
        <end position="115"/>
    </location>
</feature>
<dbReference type="GO" id="GO:0004129">
    <property type="term" value="F:cytochrome-c oxidase activity"/>
    <property type="evidence" value="ECO:0007669"/>
    <property type="project" value="UniProtKB-EC"/>
</dbReference>
<name>A0A1H6LZF5_9GAMM</name>
<evidence type="ECO:0000256" key="3">
    <source>
        <dbReference type="ARBA" id="ARBA00022448"/>
    </source>
</evidence>
<comment type="function">
    <text evidence="11">Subunits I and II form the functional core of the enzyme complex. Electrons originating in cytochrome c are transferred via heme a and Cu(A) to the binuclear center formed by heme a3 and Cu(B).</text>
</comment>